<reference evidence="3 5" key="2">
    <citation type="submission" date="2016-08" db="EMBL/GenBank/DDBJ databases">
        <authorList>
            <person name="Varghese N."/>
            <person name="Submissions Spin"/>
        </authorList>
    </citation>
    <scope>NUCLEOTIDE SEQUENCE [LARGE SCALE GENOMIC DNA]</scope>
    <source>
        <strain evidence="3 5">HL-109</strain>
    </source>
</reference>
<feature type="transmembrane region" description="Helical" evidence="1">
    <location>
        <begin position="299"/>
        <end position="319"/>
    </location>
</feature>
<dbReference type="AlphaFoldDB" id="A0A0P8BSD4"/>
<dbReference type="GO" id="GO:0004222">
    <property type="term" value="F:metalloendopeptidase activity"/>
    <property type="evidence" value="ECO:0007669"/>
    <property type="project" value="InterPro"/>
</dbReference>
<feature type="transmembrane region" description="Helical" evidence="1">
    <location>
        <begin position="200"/>
        <end position="219"/>
    </location>
</feature>
<accession>A0A0P8BSD4</accession>
<feature type="transmembrane region" description="Helical" evidence="1">
    <location>
        <begin position="404"/>
        <end position="423"/>
    </location>
</feature>
<evidence type="ECO:0000313" key="4">
    <source>
        <dbReference type="Proteomes" id="UP000050497"/>
    </source>
</evidence>
<protein>
    <submittedName>
        <fullName evidence="2 3">Peptide zinc metalloprotease protein</fullName>
    </submittedName>
</protein>
<keyword evidence="1" id="KW-0812">Transmembrane</keyword>
<dbReference type="PANTHER" id="PTHR13325:SF3">
    <property type="entry name" value="MEMBRANE-BOUND TRANSCRIPTION FACTOR SITE-2 PROTEASE"/>
    <property type="match status" value="1"/>
</dbReference>
<gene>
    <name evidence="2" type="primary">yydH</name>
    <name evidence="3" type="ORF">GA0071312_3696</name>
    <name evidence="2" type="ORF">HLUCCO17_00645</name>
</gene>
<feature type="transmembrane region" description="Helical" evidence="1">
    <location>
        <begin position="174"/>
        <end position="194"/>
    </location>
</feature>
<name>A0A0P8BSD4_9HYPH</name>
<evidence type="ECO:0000313" key="5">
    <source>
        <dbReference type="Proteomes" id="UP000182800"/>
    </source>
</evidence>
<evidence type="ECO:0000313" key="2">
    <source>
        <dbReference type="EMBL" id="KPQ12635.1"/>
    </source>
</evidence>
<keyword evidence="1" id="KW-1133">Transmembrane helix</keyword>
<dbReference type="PATRIC" id="fig|1653334.4.peg.1888"/>
<keyword evidence="2" id="KW-0645">Protease</keyword>
<dbReference type="OrthoDB" id="9759690at2"/>
<keyword evidence="2" id="KW-0482">Metalloprotease</keyword>
<feature type="transmembrane region" description="Helical" evidence="1">
    <location>
        <begin position="375"/>
        <end position="398"/>
    </location>
</feature>
<feature type="transmembrane region" description="Helical" evidence="1">
    <location>
        <begin position="272"/>
        <end position="293"/>
    </location>
</feature>
<reference evidence="2 4" key="1">
    <citation type="submission" date="2015-09" db="EMBL/GenBank/DDBJ databases">
        <title>Identification and resolution of microdiversity through metagenomic sequencing of parallel consortia.</title>
        <authorList>
            <person name="Nelson W.C."/>
            <person name="Romine M.F."/>
            <person name="Lindemann S.R."/>
        </authorList>
    </citation>
    <scope>NUCLEOTIDE SEQUENCE [LARGE SCALE GENOMIC DNA]</scope>
    <source>
        <strain evidence="2">HL-109</strain>
    </source>
</reference>
<keyword evidence="5" id="KW-1185">Reference proteome</keyword>
<dbReference type="PANTHER" id="PTHR13325">
    <property type="entry name" value="PROTEASE M50 MEMBRANE-BOUND TRANSCRIPTION FACTOR SITE 2 PROTEASE"/>
    <property type="match status" value="1"/>
</dbReference>
<feature type="transmembrane region" description="Helical" evidence="1">
    <location>
        <begin position="443"/>
        <end position="464"/>
    </location>
</feature>
<dbReference type="EMBL" id="FMBM01000003">
    <property type="protein sequence ID" value="SCC82688.1"/>
    <property type="molecule type" value="Genomic_DNA"/>
</dbReference>
<keyword evidence="1" id="KW-0472">Membrane</keyword>
<dbReference type="Proteomes" id="UP000050497">
    <property type="component" value="Unassembled WGS sequence"/>
</dbReference>
<organism evidence="2 4">
    <name type="scientific">Saliniramus fredricksonii</name>
    <dbReference type="NCBI Taxonomy" id="1653334"/>
    <lineage>
        <taxon>Bacteria</taxon>
        <taxon>Pseudomonadati</taxon>
        <taxon>Pseudomonadota</taxon>
        <taxon>Alphaproteobacteria</taxon>
        <taxon>Hyphomicrobiales</taxon>
        <taxon>Salinarimonadaceae</taxon>
        <taxon>Saliniramus</taxon>
    </lineage>
</organism>
<dbReference type="GO" id="GO:0031293">
    <property type="term" value="P:membrane protein intracellular domain proteolysis"/>
    <property type="evidence" value="ECO:0007669"/>
    <property type="project" value="TreeGrafter"/>
</dbReference>
<keyword evidence="2" id="KW-0378">Hydrolase</keyword>
<dbReference type="GO" id="GO:0016020">
    <property type="term" value="C:membrane"/>
    <property type="evidence" value="ECO:0007669"/>
    <property type="project" value="InterPro"/>
</dbReference>
<evidence type="ECO:0000256" key="1">
    <source>
        <dbReference type="SAM" id="Phobius"/>
    </source>
</evidence>
<dbReference type="InterPro" id="IPR001193">
    <property type="entry name" value="MBTPS2"/>
</dbReference>
<proteinExistence type="predicted"/>
<dbReference type="EMBL" id="LJSX01000001">
    <property type="protein sequence ID" value="KPQ12635.1"/>
    <property type="molecule type" value="Genomic_DNA"/>
</dbReference>
<dbReference type="RefSeq" id="WP_083204743.1">
    <property type="nucleotide sequence ID" value="NZ_FMBM01000003.1"/>
</dbReference>
<dbReference type="STRING" id="1653334.GA0071312_3696"/>
<sequence>MATGGTIGADAPQPGPRISLAEGGAGVVAQRLPPLRDEIILHPGPADREGAPGWTLEDPARARYFRLGWAEIEMLARWHLGDPAAIAAAVTQETTLTLSPDEVEAFARFLAGANLVQLRGERALRMLAEQANAARMQPLAFVLKNYLFIRIPLVHPDGFLEATRGLAAPFFSRIFWIATLIAAMAGLLLALRQWEVFTTTFLHLFSWQGLAAIAIALIITKIAHELAHAHAAKREGLPVPTMGVALMVLYPVLYTDTTAAWRLTDRRKRLRIGYAGMAIELAIAAWMTLAWSFMPDGAMRSASFVLATTTWIMTLAINLNPFMRFDGYFLFSDLLDMPNLQERAFRLARWRLREALFGFGENPPERFPAGRARLLIVYAWATWIYRFLLFLGIALIVYHFFFKALGIILMIVELAWFIGRPIALELREWYARRARYRLNRNTLVTLGTGLALAALFLMPLQWAIHAPALLRAERQTQIFAPADALLVTDNAAFGADVAQGEVLFNFAAPDMAHRLDENARSIALLRWRAAMDAEASGARVDRAALWRELEGALAERASLTREAERLILRAPHAGRIVARDPETGIGDWIGAGEWLATLIVPDAPLVEAYLGEADLARVAPGSMAVFYPAAPARSPVAVRITEIADTATARLASAPELASVHGGGIPAHAGEDGPVPDGAVYRVRARPDPAEHGTGMTDMALRGTLNLQGERRSLAARSWRAIRAVLIRESGF</sequence>
<comment type="caution">
    <text evidence="2">The sequence shown here is derived from an EMBL/GenBank/DDBJ whole genome shotgun (WGS) entry which is preliminary data.</text>
</comment>
<evidence type="ECO:0000313" key="3">
    <source>
        <dbReference type="EMBL" id="SCC82688.1"/>
    </source>
</evidence>
<dbReference type="Proteomes" id="UP000182800">
    <property type="component" value="Unassembled WGS sequence"/>
</dbReference>
<dbReference type="GO" id="GO:0005737">
    <property type="term" value="C:cytoplasm"/>
    <property type="evidence" value="ECO:0007669"/>
    <property type="project" value="TreeGrafter"/>
</dbReference>